<protein>
    <submittedName>
        <fullName evidence="4">Glucose dehydrogenase</fullName>
    </submittedName>
</protein>
<evidence type="ECO:0000313" key="5">
    <source>
        <dbReference type="Proteomes" id="UP000440096"/>
    </source>
</evidence>
<dbReference type="RefSeq" id="WP_154760439.1">
    <property type="nucleotide sequence ID" value="NZ_WMBA01000066.1"/>
</dbReference>
<keyword evidence="2" id="KW-0732">Signal</keyword>
<organism evidence="4 5">
    <name type="scientific">Amycolatopsis pithecellobii</name>
    <dbReference type="NCBI Taxonomy" id="664692"/>
    <lineage>
        <taxon>Bacteria</taxon>
        <taxon>Bacillati</taxon>
        <taxon>Actinomycetota</taxon>
        <taxon>Actinomycetes</taxon>
        <taxon>Pseudonocardiales</taxon>
        <taxon>Pseudonocardiaceae</taxon>
        <taxon>Amycolatopsis</taxon>
    </lineage>
</organism>
<evidence type="ECO:0000256" key="2">
    <source>
        <dbReference type="SAM" id="SignalP"/>
    </source>
</evidence>
<dbReference type="InterPro" id="IPR011042">
    <property type="entry name" value="6-blade_b-propeller_TolB-like"/>
</dbReference>
<keyword evidence="5" id="KW-1185">Reference proteome</keyword>
<gene>
    <name evidence="4" type="ORF">GKO32_30855</name>
</gene>
<dbReference type="Proteomes" id="UP000440096">
    <property type="component" value="Unassembled WGS sequence"/>
</dbReference>
<dbReference type="PANTHER" id="PTHR19328">
    <property type="entry name" value="HEDGEHOG-INTERACTING PROTEIN"/>
    <property type="match status" value="1"/>
</dbReference>
<dbReference type="Pfam" id="PF07995">
    <property type="entry name" value="GSDH"/>
    <property type="match status" value="1"/>
</dbReference>
<feature type="chain" id="PRO_5038688118" evidence="2">
    <location>
        <begin position="21"/>
        <end position="397"/>
    </location>
</feature>
<feature type="domain" description="Glucose/Sorbosone dehydrogenase" evidence="3">
    <location>
        <begin position="106"/>
        <end position="285"/>
    </location>
</feature>
<name>A0A6N7Z9E4_9PSEU</name>
<dbReference type="AlphaFoldDB" id="A0A6N7Z9E4"/>
<dbReference type="InterPro" id="IPR012938">
    <property type="entry name" value="Glc/Sorbosone_DH"/>
</dbReference>
<reference evidence="4 5" key="1">
    <citation type="submission" date="2019-11" db="EMBL/GenBank/DDBJ databases">
        <title>Draft genome of Amycolatopsis RM579.</title>
        <authorList>
            <person name="Duangmal K."/>
            <person name="Mingma R."/>
        </authorList>
    </citation>
    <scope>NUCLEOTIDE SEQUENCE [LARGE SCALE GENOMIC DNA]</scope>
    <source>
        <strain evidence="4 5">RM579</strain>
    </source>
</reference>
<sequence>MRIRWGRAPWLLAACGVVLAGCASFDDRAAGQTFEPAPELSAPAGPQPQLPEIDGSSGSATPRPQASPTPIPPPQGCTDFDKAVVATCLDTVSAVAALPGTDSGPAALAAERTSGRVLQVASGGPATQLTKLDVNAAGDGGLTGLALSPTFGEDQLVFAYVTTATDNRVVRFTKGQQAKPILTGIPKGASGNRGALLTDGKGALLVATGDAGNPSAGADPNSLAGKVLRIDTAGNAAAGNPTPGSRVLATGVRSPGGLCKSADGSRVWVTDHGDTADLVYRVTAGASLVAPAWTWPDKPGLAGCADSGQSLMIGTSVAGNVQQVPITLDGSVGGQPKAIMDGKNGIGYGRYGGMDPVDTRYAFVGTVNKDGGNPVSSDDRVVLIQLQPPSGGGSGKD</sequence>
<feature type="signal peptide" evidence="2">
    <location>
        <begin position="1"/>
        <end position="20"/>
    </location>
</feature>
<dbReference type="EMBL" id="WMBA01000066">
    <property type="protein sequence ID" value="MTD58349.1"/>
    <property type="molecule type" value="Genomic_DNA"/>
</dbReference>
<dbReference type="PANTHER" id="PTHR19328:SF13">
    <property type="entry name" value="HIPL1 PROTEIN"/>
    <property type="match status" value="1"/>
</dbReference>
<proteinExistence type="predicted"/>
<comment type="caution">
    <text evidence="4">The sequence shown here is derived from an EMBL/GenBank/DDBJ whole genome shotgun (WGS) entry which is preliminary data.</text>
</comment>
<feature type="compositionally biased region" description="Pro residues" evidence="1">
    <location>
        <begin position="65"/>
        <end position="75"/>
    </location>
</feature>
<accession>A0A6N7Z9E4</accession>
<dbReference type="Gene3D" id="2.120.10.30">
    <property type="entry name" value="TolB, C-terminal domain"/>
    <property type="match status" value="1"/>
</dbReference>
<dbReference type="OrthoDB" id="9770043at2"/>
<evidence type="ECO:0000256" key="1">
    <source>
        <dbReference type="SAM" id="MobiDB-lite"/>
    </source>
</evidence>
<evidence type="ECO:0000313" key="4">
    <source>
        <dbReference type="EMBL" id="MTD58349.1"/>
    </source>
</evidence>
<dbReference type="SUPFAM" id="SSF63829">
    <property type="entry name" value="Calcium-dependent phosphotriesterase"/>
    <property type="match status" value="1"/>
</dbReference>
<feature type="region of interest" description="Disordered" evidence="1">
    <location>
        <begin position="35"/>
        <end position="77"/>
    </location>
</feature>
<evidence type="ECO:0000259" key="3">
    <source>
        <dbReference type="Pfam" id="PF07995"/>
    </source>
</evidence>
<dbReference type="PROSITE" id="PS51257">
    <property type="entry name" value="PROKAR_LIPOPROTEIN"/>
    <property type="match status" value="1"/>
</dbReference>